<gene>
    <name evidence="4" type="ORF">OYC64_001079</name>
</gene>
<accession>A0ABD2HEK6</accession>
<reference evidence="4 5" key="1">
    <citation type="journal article" date="2022" name="G3 (Bethesda)">
        <title>Evaluating Illumina-, Nanopore-, and PacBio-based genome assembly strategies with the bald notothen, Trematomus borchgrevinki.</title>
        <authorList>
            <person name="Rayamajhi N."/>
            <person name="Cheng C.C."/>
            <person name="Catchen J.M."/>
        </authorList>
    </citation>
    <scope>NUCLEOTIDE SEQUENCE [LARGE SCALE GENOMIC DNA]</scope>
    <source>
        <strain evidence="4">AGRC-2024</strain>
    </source>
</reference>
<dbReference type="PANTHER" id="PTHR46534">
    <property type="entry name" value="IGGFC_BINDING DOMAIN-CONTAINING PROTEIN"/>
    <property type="match status" value="1"/>
</dbReference>
<organism evidence="4 5">
    <name type="scientific">Pagothenia borchgrevinki</name>
    <name type="common">Bald rockcod</name>
    <name type="synonym">Trematomus borchgrevinki</name>
    <dbReference type="NCBI Taxonomy" id="8213"/>
    <lineage>
        <taxon>Eukaryota</taxon>
        <taxon>Metazoa</taxon>
        <taxon>Chordata</taxon>
        <taxon>Craniata</taxon>
        <taxon>Vertebrata</taxon>
        <taxon>Euteleostomi</taxon>
        <taxon>Actinopterygii</taxon>
        <taxon>Neopterygii</taxon>
        <taxon>Teleostei</taxon>
        <taxon>Neoteleostei</taxon>
        <taxon>Acanthomorphata</taxon>
        <taxon>Eupercaria</taxon>
        <taxon>Perciformes</taxon>
        <taxon>Notothenioidei</taxon>
        <taxon>Nototheniidae</taxon>
        <taxon>Pagothenia</taxon>
    </lineage>
</organism>
<name>A0ABD2HEK6_PAGBO</name>
<dbReference type="PROSITE" id="PS00205">
    <property type="entry name" value="TRANSFERRIN_LIKE_1"/>
    <property type="match status" value="1"/>
</dbReference>
<keyword evidence="5" id="KW-1185">Reference proteome</keyword>
<dbReference type="AlphaFoldDB" id="A0ABD2HEK6"/>
<feature type="signal peptide" evidence="2">
    <location>
        <begin position="1"/>
        <end position="16"/>
    </location>
</feature>
<keyword evidence="2" id="KW-0732">Signal</keyword>
<comment type="caution">
    <text evidence="4">The sequence shown here is derived from an EMBL/GenBank/DDBJ whole genome shotgun (WGS) entry which is preliminary data.</text>
</comment>
<dbReference type="InterPro" id="IPR016187">
    <property type="entry name" value="CTDL_fold"/>
</dbReference>
<dbReference type="Pfam" id="PF00059">
    <property type="entry name" value="Lectin_C"/>
    <property type="match status" value="1"/>
</dbReference>
<protein>
    <recommendedName>
        <fullName evidence="3">C-type lectin domain-containing protein</fullName>
    </recommendedName>
</protein>
<dbReference type="SMART" id="SM00034">
    <property type="entry name" value="CLECT"/>
    <property type="match status" value="1"/>
</dbReference>
<feature type="domain" description="C-type lectin" evidence="3">
    <location>
        <begin position="421"/>
        <end position="526"/>
    </location>
</feature>
<evidence type="ECO:0000313" key="5">
    <source>
        <dbReference type="Proteomes" id="UP001619887"/>
    </source>
</evidence>
<evidence type="ECO:0000313" key="4">
    <source>
        <dbReference type="EMBL" id="KAL3064969.1"/>
    </source>
</evidence>
<dbReference type="Gene3D" id="3.10.100.10">
    <property type="entry name" value="Mannose-Binding Protein A, subunit A"/>
    <property type="match status" value="1"/>
</dbReference>
<sequence length="535" mass="59642">MSPELLLLLLVAAGSAESTAPLPDVSTGLDFVVAFPENIASYHPDSPILMVQITALYDNTKITIIEHSFNTIEPTQNKGNSTEYILDAKMEIFREETSNRTLRIHSNKIITVHAINRKSNSLQTALVLPIDKLSWEYFIPPVPKIYRTTHSAKIVTTNVTERSPFKLVIVNADMANQVKVEGSEPETFSLQPYQVQQIWVKTEKELRKVTADHPVAVLFGHTCAIYHKCTCGQLFTSLPPAQSDELKYYIPPFLAKDAENKSFLLLSKDNSSKVQAFDVNSPLVETEGSAIFYSPGLLINLIPETDFASCYVVNTIENTESYAVIVVRKDLTDGVRVRNGSLESALWQDLKGTDFCSASVVLLPGKSAIWHTSSKMAVYFVGEKGNARFGNPAAILSHIPDFRGCVLSPEIVRIGTKADGWRESLKNCTDDQLDLVSFPETILQTQISNKVFQANTDNLQEVWIGMRRSSMSGEWYWLNGFAVEDTNWKKGEPGLVHDGQCAIMSLEDGFGWRDEDCCKAAHPVCYKEPVFFPVE</sequence>
<reference evidence="4 5" key="2">
    <citation type="journal article" date="2024" name="G3 (Bethesda)">
        <title>The genome of the cryopelagic Antarctic bald notothen, Trematomus borchgrevinki.</title>
        <authorList>
            <person name="Rayamajhi N."/>
            <person name="Rivera-Colon A.G."/>
            <person name="Minhas B.F."/>
            <person name="Cheng C.C."/>
            <person name="Catchen J.M."/>
        </authorList>
    </citation>
    <scope>NUCLEOTIDE SEQUENCE [LARGE SCALE GENOMIC DNA]</scope>
    <source>
        <strain evidence="4">AGRC-2024</strain>
    </source>
</reference>
<dbReference type="Pfam" id="PF17517">
    <property type="entry name" value="IgGFc_binding"/>
    <property type="match status" value="1"/>
</dbReference>
<dbReference type="Proteomes" id="UP001619887">
    <property type="component" value="Unassembled WGS sequence"/>
</dbReference>
<proteinExistence type="predicted"/>
<dbReference type="InterPro" id="IPR016186">
    <property type="entry name" value="C-type_lectin-like/link_sf"/>
</dbReference>
<dbReference type="InterPro" id="IPR001304">
    <property type="entry name" value="C-type_lectin-like"/>
</dbReference>
<evidence type="ECO:0000259" key="3">
    <source>
        <dbReference type="PROSITE" id="PS50041"/>
    </source>
</evidence>
<dbReference type="InterPro" id="IPR018195">
    <property type="entry name" value="Transferrin_Fe_BS"/>
</dbReference>
<evidence type="ECO:0000256" key="2">
    <source>
        <dbReference type="SAM" id="SignalP"/>
    </source>
</evidence>
<dbReference type="PANTHER" id="PTHR46534:SF1">
    <property type="entry name" value="IGGFC-BINDING PROTEIN N-TERMINAL DOMAIN-CONTAINING PROTEIN"/>
    <property type="match status" value="1"/>
</dbReference>
<dbReference type="EMBL" id="JBIYXZ010002070">
    <property type="protein sequence ID" value="KAL3064969.1"/>
    <property type="molecule type" value="Genomic_DNA"/>
</dbReference>
<keyword evidence="1" id="KW-0677">Repeat</keyword>
<dbReference type="CDD" id="cd00037">
    <property type="entry name" value="CLECT"/>
    <property type="match status" value="1"/>
</dbReference>
<feature type="chain" id="PRO_5044776094" description="C-type lectin domain-containing protein" evidence="2">
    <location>
        <begin position="17"/>
        <end position="535"/>
    </location>
</feature>
<evidence type="ECO:0000256" key="1">
    <source>
        <dbReference type="ARBA" id="ARBA00022737"/>
    </source>
</evidence>
<dbReference type="PROSITE" id="PS50041">
    <property type="entry name" value="C_TYPE_LECTIN_2"/>
    <property type="match status" value="1"/>
</dbReference>
<dbReference type="InterPro" id="IPR035234">
    <property type="entry name" value="IgGFc-bd_N"/>
</dbReference>
<dbReference type="SUPFAM" id="SSF56436">
    <property type="entry name" value="C-type lectin-like"/>
    <property type="match status" value="1"/>
</dbReference>